<dbReference type="EMBL" id="BAABIM010000005">
    <property type="protein sequence ID" value="GAA4697993.1"/>
    <property type="molecule type" value="Genomic_DNA"/>
</dbReference>
<sequence length="171" mass="18835">MTLRGKIENHWDFSSEELVDGVLVPKRLRVTMTGELGEPNAALHFEVRNGRPECVDFTVTAKPDGRAIRTSDLKTLFIDGIAETAFLDFATPPGGGALGGADEAETRRLRKSIERAIHAPGRGPSRAELEEVARIYSEHPNAPTSAVEKLMRYSRRTASRRVQQAREAGLI</sequence>
<evidence type="ECO:0008006" key="3">
    <source>
        <dbReference type="Google" id="ProtNLM"/>
    </source>
</evidence>
<dbReference type="RefSeq" id="WP_345271729.1">
    <property type="nucleotide sequence ID" value="NZ_BAABIM010000005.1"/>
</dbReference>
<accession>A0ABP8WZ29</accession>
<proteinExistence type="predicted"/>
<reference evidence="2" key="1">
    <citation type="journal article" date="2019" name="Int. J. Syst. Evol. Microbiol.">
        <title>The Global Catalogue of Microorganisms (GCM) 10K type strain sequencing project: providing services to taxonomists for standard genome sequencing and annotation.</title>
        <authorList>
            <consortium name="The Broad Institute Genomics Platform"/>
            <consortium name="The Broad Institute Genome Sequencing Center for Infectious Disease"/>
            <person name="Wu L."/>
            <person name="Ma J."/>
        </authorList>
    </citation>
    <scope>NUCLEOTIDE SEQUENCE [LARGE SCALE GENOMIC DNA]</scope>
    <source>
        <strain evidence="2">JCM 18127</strain>
    </source>
</reference>
<protein>
    <recommendedName>
        <fullName evidence="3">DNA-binding protein</fullName>
    </recommendedName>
</protein>
<comment type="caution">
    <text evidence="1">The sequence shown here is derived from an EMBL/GenBank/DDBJ whole genome shotgun (WGS) entry which is preliminary data.</text>
</comment>
<gene>
    <name evidence="1" type="ORF">GCM10023226_40620</name>
</gene>
<evidence type="ECO:0000313" key="2">
    <source>
        <dbReference type="Proteomes" id="UP001500621"/>
    </source>
</evidence>
<keyword evidence="2" id="KW-1185">Reference proteome</keyword>
<evidence type="ECO:0000313" key="1">
    <source>
        <dbReference type="EMBL" id="GAA4697993.1"/>
    </source>
</evidence>
<dbReference type="Proteomes" id="UP001500621">
    <property type="component" value="Unassembled WGS sequence"/>
</dbReference>
<name>A0ABP8WZ29_9ACTN</name>
<organism evidence="1 2">
    <name type="scientific">Nocardioides nanhaiensis</name>
    <dbReference type="NCBI Taxonomy" id="1476871"/>
    <lineage>
        <taxon>Bacteria</taxon>
        <taxon>Bacillati</taxon>
        <taxon>Actinomycetota</taxon>
        <taxon>Actinomycetes</taxon>
        <taxon>Propionibacteriales</taxon>
        <taxon>Nocardioidaceae</taxon>
        <taxon>Nocardioides</taxon>
    </lineage>
</organism>